<keyword evidence="4 5" id="KW-0472">Membrane</keyword>
<dbReference type="InterPro" id="IPR013525">
    <property type="entry name" value="ABC2_TM"/>
</dbReference>
<proteinExistence type="predicted"/>
<evidence type="ECO:0000313" key="7">
    <source>
        <dbReference type="EMBL" id="GGM89350.1"/>
    </source>
</evidence>
<dbReference type="InterPro" id="IPR051784">
    <property type="entry name" value="Nod_factor_ABC_transporter"/>
</dbReference>
<comment type="caution">
    <text evidence="7">The sequence shown here is derived from an EMBL/GenBank/DDBJ whole genome shotgun (WGS) entry which is preliminary data.</text>
</comment>
<organism evidence="7 8">
    <name type="scientific">Lentzea pudingi</name>
    <dbReference type="NCBI Taxonomy" id="1789439"/>
    <lineage>
        <taxon>Bacteria</taxon>
        <taxon>Bacillati</taxon>
        <taxon>Actinomycetota</taxon>
        <taxon>Actinomycetes</taxon>
        <taxon>Pseudonocardiales</taxon>
        <taxon>Pseudonocardiaceae</taxon>
        <taxon>Lentzea</taxon>
    </lineage>
</organism>
<dbReference type="PANTHER" id="PTHR43229:SF2">
    <property type="entry name" value="NODULATION PROTEIN J"/>
    <property type="match status" value="1"/>
</dbReference>
<evidence type="ECO:0000256" key="2">
    <source>
        <dbReference type="ARBA" id="ARBA00022692"/>
    </source>
</evidence>
<feature type="transmembrane region" description="Helical" evidence="5">
    <location>
        <begin position="143"/>
        <end position="166"/>
    </location>
</feature>
<keyword evidence="8" id="KW-1185">Reference proteome</keyword>
<protein>
    <recommendedName>
        <fullName evidence="6">ABC-2 type transporter transmembrane domain-containing protein</fullName>
    </recommendedName>
</protein>
<feature type="transmembrane region" description="Helical" evidence="5">
    <location>
        <begin position="61"/>
        <end position="84"/>
    </location>
</feature>
<dbReference type="EMBL" id="BMNC01000003">
    <property type="protein sequence ID" value="GGM89350.1"/>
    <property type="molecule type" value="Genomic_DNA"/>
</dbReference>
<feature type="transmembrane region" description="Helical" evidence="5">
    <location>
        <begin position="228"/>
        <end position="250"/>
    </location>
</feature>
<dbReference type="Pfam" id="PF01061">
    <property type="entry name" value="ABC2_membrane"/>
    <property type="match status" value="1"/>
</dbReference>
<evidence type="ECO:0000313" key="8">
    <source>
        <dbReference type="Proteomes" id="UP000597656"/>
    </source>
</evidence>
<sequence length="267" mass="28825">MTVLRNNARVLRYAFTSAMADMRATYTWKSWTFAWLARILCQVTLFALIGKLLGSPEQVEYLVVGNSVFIVADIVMMVCATTAWERLAGTLPLLVSCPSTPFVVFAGRSVQWLVDGLACSTVSLLLLAPVLGVSLPLGAALTAVPMIAVISVSVYFFGLTLAGLALRVMKARNLVGRLGSIGLMVLTGVQVPVTFWPVPVQYMSNVLPLTHGLHAVREHLHGAPLPRVLALLSLEVAVGTAWTVIAFFTYRRLVNSGRHDGTIEFGG</sequence>
<keyword evidence="3 5" id="KW-1133">Transmembrane helix</keyword>
<evidence type="ECO:0000256" key="3">
    <source>
        <dbReference type="ARBA" id="ARBA00022989"/>
    </source>
</evidence>
<evidence type="ECO:0000256" key="1">
    <source>
        <dbReference type="ARBA" id="ARBA00004141"/>
    </source>
</evidence>
<dbReference type="RefSeq" id="WP_189155078.1">
    <property type="nucleotide sequence ID" value="NZ_BMNC01000003.1"/>
</dbReference>
<reference evidence="8" key="1">
    <citation type="journal article" date="2019" name="Int. J. Syst. Evol. Microbiol.">
        <title>The Global Catalogue of Microorganisms (GCM) 10K type strain sequencing project: providing services to taxonomists for standard genome sequencing and annotation.</title>
        <authorList>
            <consortium name="The Broad Institute Genomics Platform"/>
            <consortium name="The Broad Institute Genome Sequencing Center for Infectious Disease"/>
            <person name="Wu L."/>
            <person name="Ma J."/>
        </authorList>
    </citation>
    <scope>NUCLEOTIDE SEQUENCE [LARGE SCALE GENOMIC DNA]</scope>
    <source>
        <strain evidence="8">CGMCC 4.7319</strain>
    </source>
</reference>
<comment type="subcellular location">
    <subcellularLocation>
        <location evidence="1">Membrane</location>
        <topology evidence="1">Multi-pass membrane protein</topology>
    </subcellularLocation>
</comment>
<feature type="transmembrane region" description="Helical" evidence="5">
    <location>
        <begin position="90"/>
        <end position="110"/>
    </location>
</feature>
<feature type="transmembrane region" description="Helical" evidence="5">
    <location>
        <begin position="178"/>
        <end position="198"/>
    </location>
</feature>
<evidence type="ECO:0000259" key="6">
    <source>
        <dbReference type="Pfam" id="PF01061"/>
    </source>
</evidence>
<feature type="transmembrane region" description="Helical" evidence="5">
    <location>
        <begin position="31"/>
        <end position="49"/>
    </location>
</feature>
<name>A0ABQ2HTB5_9PSEU</name>
<dbReference type="Proteomes" id="UP000597656">
    <property type="component" value="Unassembled WGS sequence"/>
</dbReference>
<dbReference type="PANTHER" id="PTHR43229">
    <property type="entry name" value="NODULATION PROTEIN J"/>
    <property type="match status" value="1"/>
</dbReference>
<feature type="transmembrane region" description="Helical" evidence="5">
    <location>
        <begin position="117"/>
        <end position="137"/>
    </location>
</feature>
<accession>A0ABQ2HTB5</accession>
<gene>
    <name evidence="7" type="ORF">GCM10011609_27750</name>
</gene>
<feature type="domain" description="ABC-2 type transporter transmembrane" evidence="6">
    <location>
        <begin position="27"/>
        <end position="218"/>
    </location>
</feature>
<evidence type="ECO:0000256" key="4">
    <source>
        <dbReference type="ARBA" id="ARBA00023136"/>
    </source>
</evidence>
<keyword evidence="2 5" id="KW-0812">Transmembrane</keyword>
<evidence type="ECO:0000256" key="5">
    <source>
        <dbReference type="SAM" id="Phobius"/>
    </source>
</evidence>